<name>A0AAQ3KYM6_9LILI</name>
<keyword evidence="9" id="KW-1185">Reference proteome</keyword>
<keyword evidence="2" id="KW-0433">Leucine-rich repeat</keyword>
<dbReference type="GO" id="GO:0006952">
    <property type="term" value="P:defense response"/>
    <property type="evidence" value="ECO:0007669"/>
    <property type="project" value="UniProtKB-KW"/>
</dbReference>
<keyword evidence="3" id="KW-0677">Repeat</keyword>
<dbReference type="SUPFAM" id="SSF52058">
    <property type="entry name" value="L domain-like"/>
    <property type="match status" value="1"/>
</dbReference>
<evidence type="ECO:0000256" key="5">
    <source>
        <dbReference type="ARBA" id="ARBA00022821"/>
    </source>
</evidence>
<keyword evidence="5" id="KW-0611">Plant defense</keyword>
<dbReference type="Gene3D" id="3.80.10.10">
    <property type="entry name" value="Ribonuclease Inhibitor"/>
    <property type="match status" value="2"/>
</dbReference>
<evidence type="ECO:0000259" key="6">
    <source>
        <dbReference type="Pfam" id="PF18052"/>
    </source>
</evidence>
<dbReference type="InterPro" id="IPR032675">
    <property type="entry name" value="LRR_dom_sf"/>
</dbReference>
<gene>
    <name evidence="8" type="ORF">Cni_G23477</name>
</gene>
<reference evidence="8 9" key="1">
    <citation type="submission" date="2023-10" db="EMBL/GenBank/DDBJ databases">
        <title>Chromosome-scale genome assembly provides insights into flower coloration mechanisms of Canna indica.</title>
        <authorList>
            <person name="Li C."/>
        </authorList>
    </citation>
    <scope>NUCLEOTIDE SEQUENCE [LARGE SCALE GENOMIC DNA]</scope>
    <source>
        <tissue evidence="8">Flower</tissue>
    </source>
</reference>
<keyword evidence="4" id="KW-0547">Nucleotide-binding</keyword>
<dbReference type="InterPro" id="IPR056789">
    <property type="entry name" value="LRR_R13L1-DRL21"/>
</dbReference>
<dbReference type="Gene3D" id="1.20.5.4130">
    <property type="match status" value="1"/>
</dbReference>
<comment type="similarity">
    <text evidence="1">Belongs to the disease resistance NB-LRR family.</text>
</comment>
<dbReference type="Proteomes" id="UP001327560">
    <property type="component" value="Chromosome 7"/>
</dbReference>
<dbReference type="AlphaFoldDB" id="A0AAQ3KYM6"/>
<dbReference type="EMBL" id="CP136896">
    <property type="protein sequence ID" value="WOL14696.1"/>
    <property type="molecule type" value="Genomic_DNA"/>
</dbReference>
<evidence type="ECO:0000256" key="3">
    <source>
        <dbReference type="ARBA" id="ARBA00022737"/>
    </source>
</evidence>
<evidence type="ECO:0000313" key="8">
    <source>
        <dbReference type="EMBL" id="WOL14696.1"/>
    </source>
</evidence>
<evidence type="ECO:0000259" key="7">
    <source>
        <dbReference type="Pfam" id="PF25019"/>
    </source>
</evidence>
<dbReference type="Pfam" id="PF18052">
    <property type="entry name" value="Rx_N"/>
    <property type="match status" value="1"/>
</dbReference>
<dbReference type="PANTHER" id="PTHR47186">
    <property type="entry name" value="LEUCINE-RICH REPEAT-CONTAINING PROTEIN 57"/>
    <property type="match status" value="1"/>
</dbReference>
<feature type="domain" description="Disease resistance N-terminal" evidence="6">
    <location>
        <begin position="31"/>
        <end position="91"/>
    </location>
</feature>
<evidence type="ECO:0000256" key="2">
    <source>
        <dbReference type="ARBA" id="ARBA00022614"/>
    </source>
</evidence>
<dbReference type="Pfam" id="PF25019">
    <property type="entry name" value="LRR_R13L1-DRL21"/>
    <property type="match status" value="2"/>
</dbReference>
<feature type="domain" description="R13L1/DRL21-like LRR repeat region" evidence="7">
    <location>
        <begin position="147"/>
        <end position="192"/>
    </location>
</feature>
<evidence type="ECO:0000256" key="4">
    <source>
        <dbReference type="ARBA" id="ARBA00022741"/>
    </source>
</evidence>
<protein>
    <recommendedName>
        <fullName evidence="10">Rx N-terminal domain-containing protein</fullName>
    </recommendedName>
</protein>
<dbReference type="GO" id="GO:0000166">
    <property type="term" value="F:nucleotide binding"/>
    <property type="evidence" value="ECO:0007669"/>
    <property type="project" value="UniProtKB-KW"/>
</dbReference>
<sequence>MATAILSSALNLIQDLGISTNSSRSPPPLTDLNELDEAMQRIQCLAADMAKVDEEDKDETARHWLWQVRKMAYDTEDLLDAWRFQLLARSETGNGDQMPPGEVCDSAHHSFHENITAKVKSIRERLDEIEKQRDILHFESLDSSSVIMELKDLVNLRGELEIAGLHNVKNVDHASDVLKDKEHIVQLKLISGINSDYASYGEMDFSIFDDIIENPLNLPNKANLDDEHHTSRYTLLDGVEQMTVKNGISLPSQVCESVEKTVFDRLCPHTNLTELVIRSYHSLKFPNWICDTSFSNLLSVELDCCSKCEVLPPLGQLPLLRHLSIIEFSALEYISQEFCGEDVMLNIKGFPSLETLHFRSMYKWLEWSFIDDGSFPRLRRLELHYCPKLRGVPHFFPSLVELVMWFCPKLTALSMLPSLANLELQQNCNEMLWSSVPQDLISRLQHLKIDGFKELTSLPLQHLSTIRELYISNCQQNASQVAFLESHFCHLAFLEHFSISYCPGVWFSPNLELPISLQFMEILHCPLVKEWCQMHGNDKLFHVSRVIIDQEDYHPVAAEETEHNPDQVTLLLF</sequence>
<accession>A0AAQ3KYM6</accession>
<feature type="domain" description="R13L1/DRL21-like LRR repeat region" evidence="7">
    <location>
        <begin position="253"/>
        <end position="327"/>
    </location>
</feature>
<evidence type="ECO:0008006" key="10">
    <source>
        <dbReference type="Google" id="ProtNLM"/>
    </source>
</evidence>
<dbReference type="InterPro" id="IPR041118">
    <property type="entry name" value="Rx_N"/>
</dbReference>
<dbReference type="PANTHER" id="PTHR47186:SF3">
    <property type="entry name" value="OS09G0267800 PROTEIN"/>
    <property type="match status" value="1"/>
</dbReference>
<evidence type="ECO:0000313" key="9">
    <source>
        <dbReference type="Proteomes" id="UP001327560"/>
    </source>
</evidence>
<proteinExistence type="inferred from homology"/>
<organism evidence="8 9">
    <name type="scientific">Canna indica</name>
    <name type="common">Indian-shot</name>
    <dbReference type="NCBI Taxonomy" id="4628"/>
    <lineage>
        <taxon>Eukaryota</taxon>
        <taxon>Viridiplantae</taxon>
        <taxon>Streptophyta</taxon>
        <taxon>Embryophyta</taxon>
        <taxon>Tracheophyta</taxon>
        <taxon>Spermatophyta</taxon>
        <taxon>Magnoliopsida</taxon>
        <taxon>Liliopsida</taxon>
        <taxon>Zingiberales</taxon>
        <taxon>Cannaceae</taxon>
        <taxon>Canna</taxon>
    </lineage>
</organism>
<evidence type="ECO:0000256" key="1">
    <source>
        <dbReference type="ARBA" id="ARBA00008894"/>
    </source>
</evidence>